<protein>
    <submittedName>
        <fullName evidence="1">Uncharacterized protein</fullName>
    </submittedName>
</protein>
<evidence type="ECO:0000313" key="1">
    <source>
        <dbReference type="EMBL" id="SVD40257.1"/>
    </source>
</evidence>
<dbReference type="InterPro" id="IPR011049">
    <property type="entry name" value="Serralysin-like_metalloprot_C"/>
</dbReference>
<proteinExistence type="predicted"/>
<dbReference type="AlphaFoldDB" id="A0A382V1G8"/>
<name>A0A382V1G8_9ZZZZ</name>
<reference evidence="1" key="1">
    <citation type="submission" date="2018-05" db="EMBL/GenBank/DDBJ databases">
        <authorList>
            <person name="Lanie J.A."/>
            <person name="Ng W.-L."/>
            <person name="Kazmierczak K.M."/>
            <person name="Andrzejewski T.M."/>
            <person name="Davidsen T.M."/>
            <person name="Wayne K.J."/>
            <person name="Tettelin H."/>
            <person name="Glass J.I."/>
            <person name="Rusch D."/>
            <person name="Podicherti R."/>
            <person name="Tsui H.-C.T."/>
            <person name="Winkler M.E."/>
        </authorList>
    </citation>
    <scope>NUCLEOTIDE SEQUENCE</scope>
</reference>
<organism evidence="1">
    <name type="scientific">marine metagenome</name>
    <dbReference type="NCBI Taxonomy" id="408172"/>
    <lineage>
        <taxon>unclassified sequences</taxon>
        <taxon>metagenomes</taxon>
        <taxon>ecological metagenomes</taxon>
    </lineage>
</organism>
<feature type="non-terminal residue" evidence="1">
    <location>
        <position position="279"/>
    </location>
</feature>
<gene>
    <name evidence="1" type="ORF">METZ01_LOCUS393111</name>
</gene>
<sequence length="279" mass="27548">MASAYTNDLRLEEIATGEQSGTWGDTTNTNLELIAEAISAGTETITDDNTTITMTDGASDAIRSLYVKISSSEDLTQDRTVTIAPSTISKVWVLENATTGGYKVVISQGTGANVTIPNGTIKVVYTDGAGSGAVVTDALDLTSGTGNIGLGSGSLGTALTTGTDNVAIGENALDAVTTGSDNTAVGDNALGANTTGSTNVAVGSASLLVNTTGASNVAVGKDALAANTTGDYNTAAGKNSLEANTTADNNTAFGYSALTANTTGTQNVAVGALALDAAA</sequence>
<accession>A0A382V1G8</accession>
<dbReference type="EMBL" id="UINC01148403">
    <property type="protein sequence ID" value="SVD40257.1"/>
    <property type="molecule type" value="Genomic_DNA"/>
</dbReference>
<dbReference type="Gene3D" id="2.150.10.10">
    <property type="entry name" value="Serralysin-like metalloprotease, C-terminal"/>
    <property type="match status" value="1"/>
</dbReference>